<feature type="non-terminal residue" evidence="8">
    <location>
        <position position="301"/>
    </location>
</feature>
<accession>A0ABN9RB32</accession>
<dbReference type="EMBL" id="CAUYUJ010005999">
    <property type="protein sequence ID" value="CAK0815745.1"/>
    <property type="molecule type" value="Genomic_DNA"/>
</dbReference>
<feature type="region of interest" description="Disordered" evidence="6">
    <location>
        <begin position="91"/>
        <end position="128"/>
    </location>
</feature>
<evidence type="ECO:0000259" key="7">
    <source>
        <dbReference type="SMART" id="SM00702"/>
    </source>
</evidence>
<feature type="domain" description="Prolyl 4-hydroxylase alpha subunit" evidence="7">
    <location>
        <begin position="60"/>
        <end position="243"/>
    </location>
</feature>
<comment type="cofactor">
    <cofactor evidence="1">
        <name>L-ascorbate</name>
        <dbReference type="ChEBI" id="CHEBI:38290"/>
    </cofactor>
</comment>
<protein>
    <recommendedName>
        <fullName evidence="7">Prolyl 4-hydroxylase alpha subunit domain-containing protein</fullName>
    </recommendedName>
</protein>
<evidence type="ECO:0000256" key="2">
    <source>
        <dbReference type="ARBA" id="ARBA00022723"/>
    </source>
</evidence>
<keyword evidence="5" id="KW-0408">Iron</keyword>
<name>A0ABN9RB32_9DINO</name>
<feature type="compositionally biased region" description="Polar residues" evidence="6">
    <location>
        <begin position="110"/>
        <end position="128"/>
    </location>
</feature>
<dbReference type="Proteomes" id="UP001189429">
    <property type="component" value="Unassembled WGS sequence"/>
</dbReference>
<sequence length="301" mass="31314">RPTGRRPRMAAGAPGPPPAGAAGATRDRVADAALLPRAAAPPWPAGAPRPLEVHTVWRDPAVALVPDFLSGAEVEHLLQLAADSWQPSEVDLREAPGGAPRHATGIGQGQLVQSAQARTSSSSLLDPGQTPTVALLEQRLACLAGLPLEHLERLAMVRYEPGQRFAVHHDGGYRPKTVFIWKSTKGAGGETHFPVLGLRVVPRRGCAVVWSNRGPGGGDDPRLVHQGLPPTAGVKYGVNCFFNERVVRAPVAAPGLAPAAAPRPRAPAVVGGRAAAWQGATATVAPRAGLPARVLVQWPAG</sequence>
<keyword evidence="3" id="KW-0223">Dioxygenase</keyword>
<organism evidence="8 9">
    <name type="scientific">Prorocentrum cordatum</name>
    <dbReference type="NCBI Taxonomy" id="2364126"/>
    <lineage>
        <taxon>Eukaryota</taxon>
        <taxon>Sar</taxon>
        <taxon>Alveolata</taxon>
        <taxon>Dinophyceae</taxon>
        <taxon>Prorocentrales</taxon>
        <taxon>Prorocentraceae</taxon>
        <taxon>Prorocentrum</taxon>
    </lineage>
</organism>
<evidence type="ECO:0000313" key="9">
    <source>
        <dbReference type="Proteomes" id="UP001189429"/>
    </source>
</evidence>
<feature type="non-terminal residue" evidence="8">
    <location>
        <position position="1"/>
    </location>
</feature>
<reference evidence="8" key="1">
    <citation type="submission" date="2023-10" db="EMBL/GenBank/DDBJ databases">
        <authorList>
            <person name="Chen Y."/>
            <person name="Shah S."/>
            <person name="Dougan E. K."/>
            <person name="Thang M."/>
            <person name="Chan C."/>
        </authorList>
    </citation>
    <scope>NUCLEOTIDE SEQUENCE [LARGE SCALE GENOMIC DNA]</scope>
</reference>
<evidence type="ECO:0000313" key="8">
    <source>
        <dbReference type="EMBL" id="CAK0815745.1"/>
    </source>
</evidence>
<feature type="region of interest" description="Disordered" evidence="6">
    <location>
        <begin position="1"/>
        <end position="25"/>
    </location>
</feature>
<keyword evidence="9" id="KW-1185">Reference proteome</keyword>
<evidence type="ECO:0000256" key="4">
    <source>
        <dbReference type="ARBA" id="ARBA00023002"/>
    </source>
</evidence>
<dbReference type="PANTHER" id="PTHR10869:SF246">
    <property type="entry name" value="TRANSMEMBRANE PROLYL 4-HYDROXYLASE"/>
    <property type="match status" value="1"/>
</dbReference>
<dbReference type="SMART" id="SM00702">
    <property type="entry name" value="P4Hc"/>
    <property type="match status" value="1"/>
</dbReference>
<dbReference type="InterPro" id="IPR045054">
    <property type="entry name" value="P4HA-like"/>
</dbReference>
<dbReference type="Gene3D" id="2.60.120.620">
    <property type="entry name" value="q2cbj1_9rhob like domain"/>
    <property type="match status" value="1"/>
</dbReference>
<evidence type="ECO:0000256" key="1">
    <source>
        <dbReference type="ARBA" id="ARBA00001961"/>
    </source>
</evidence>
<dbReference type="PANTHER" id="PTHR10869">
    <property type="entry name" value="PROLYL 4-HYDROXYLASE ALPHA SUBUNIT"/>
    <property type="match status" value="1"/>
</dbReference>
<keyword evidence="4" id="KW-0560">Oxidoreductase</keyword>
<keyword evidence="2" id="KW-0479">Metal-binding</keyword>
<evidence type="ECO:0000256" key="3">
    <source>
        <dbReference type="ARBA" id="ARBA00022964"/>
    </source>
</evidence>
<gene>
    <name evidence="8" type="ORF">PCOR1329_LOCUS18929</name>
</gene>
<evidence type="ECO:0000256" key="6">
    <source>
        <dbReference type="SAM" id="MobiDB-lite"/>
    </source>
</evidence>
<comment type="caution">
    <text evidence="8">The sequence shown here is derived from an EMBL/GenBank/DDBJ whole genome shotgun (WGS) entry which is preliminary data.</text>
</comment>
<proteinExistence type="predicted"/>
<dbReference type="InterPro" id="IPR006620">
    <property type="entry name" value="Pro_4_hyd_alph"/>
</dbReference>
<evidence type="ECO:0000256" key="5">
    <source>
        <dbReference type="ARBA" id="ARBA00023004"/>
    </source>
</evidence>